<dbReference type="PANTHER" id="PTHR33463:SF203">
    <property type="entry name" value="AAA+ ATPASE DOMAIN-CONTAINING PROTEIN"/>
    <property type="match status" value="1"/>
</dbReference>
<dbReference type="EMBL" id="JAFEMO010000012">
    <property type="protein sequence ID" value="KAH7553365.1"/>
    <property type="molecule type" value="Genomic_DNA"/>
</dbReference>
<comment type="caution">
    <text evidence="4">The sequence shown here is derived from an EMBL/GenBank/DDBJ whole genome shotgun (WGS) entry which is preliminary data.</text>
</comment>
<dbReference type="SUPFAM" id="SSF52047">
    <property type="entry name" value="RNI-like"/>
    <property type="match status" value="2"/>
</dbReference>
<name>A0ABQ8HA83_9ROSI</name>
<dbReference type="InterPro" id="IPR042197">
    <property type="entry name" value="Apaf_helical"/>
</dbReference>
<keyword evidence="1" id="KW-0547">Nucleotide-binding</keyword>
<dbReference type="SUPFAM" id="SSF52540">
    <property type="entry name" value="P-loop containing nucleoside triphosphate hydrolases"/>
    <property type="match status" value="1"/>
</dbReference>
<dbReference type="InterPro" id="IPR050905">
    <property type="entry name" value="Plant_NBS-LRR"/>
</dbReference>
<dbReference type="InterPro" id="IPR027417">
    <property type="entry name" value="P-loop_NTPase"/>
</dbReference>
<evidence type="ECO:0000259" key="3">
    <source>
        <dbReference type="Pfam" id="PF23247"/>
    </source>
</evidence>
<dbReference type="SUPFAM" id="SSF52058">
    <property type="entry name" value="L domain-like"/>
    <property type="match status" value="1"/>
</dbReference>
<protein>
    <recommendedName>
        <fullName evidence="3">Disease resistance protein At4g27190-like leucine-rich repeats domain-containing protein</fullName>
    </recommendedName>
</protein>
<keyword evidence="2" id="KW-0611">Plant defense</keyword>
<dbReference type="Proteomes" id="UP000827721">
    <property type="component" value="Unassembled WGS sequence"/>
</dbReference>
<organism evidence="4 5">
    <name type="scientific">Xanthoceras sorbifolium</name>
    <dbReference type="NCBI Taxonomy" id="99658"/>
    <lineage>
        <taxon>Eukaryota</taxon>
        <taxon>Viridiplantae</taxon>
        <taxon>Streptophyta</taxon>
        <taxon>Embryophyta</taxon>
        <taxon>Tracheophyta</taxon>
        <taxon>Spermatophyta</taxon>
        <taxon>Magnoliopsida</taxon>
        <taxon>eudicotyledons</taxon>
        <taxon>Gunneridae</taxon>
        <taxon>Pentapetalae</taxon>
        <taxon>rosids</taxon>
        <taxon>malvids</taxon>
        <taxon>Sapindales</taxon>
        <taxon>Sapindaceae</taxon>
        <taxon>Xanthoceroideae</taxon>
        <taxon>Xanthoceras</taxon>
    </lineage>
</organism>
<gene>
    <name evidence="4" type="ORF">JRO89_XS12G0002600</name>
</gene>
<evidence type="ECO:0000256" key="2">
    <source>
        <dbReference type="ARBA" id="ARBA00022821"/>
    </source>
</evidence>
<keyword evidence="5" id="KW-1185">Reference proteome</keyword>
<feature type="domain" description="Disease resistance protein At4g27190-like leucine-rich repeats" evidence="3">
    <location>
        <begin position="694"/>
        <end position="842"/>
    </location>
</feature>
<dbReference type="Gene3D" id="1.10.8.430">
    <property type="entry name" value="Helical domain of apoptotic protease-activating factors"/>
    <property type="match status" value="1"/>
</dbReference>
<evidence type="ECO:0000256" key="1">
    <source>
        <dbReference type="ARBA" id="ARBA00022741"/>
    </source>
</evidence>
<evidence type="ECO:0000313" key="5">
    <source>
        <dbReference type="Proteomes" id="UP000827721"/>
    </source>
</evidence>
<dbReference type="InterPro" id="IPR032675">
    <property type="entry name" value="LRR_dom_sf"/>
</dbReference>
<dbReference type="Pfam" id="PF23247">
    <property type="entry name" value="LRR_RPS2"/>
    <property type="match status" value="2"/>
</dbReference>
<reference evidence="4 5" key="1">
    <citation type="submission" date="2021-02" db="EMBL/GenBank/DDBJ databases">
        <title>Plant Genome Project.</title>
        <authorList>
            <person name="Zhang R.-G."/>
        </authorList>
    </citation>
    <scope>NUCLEOTIDE SEQUENCE [LARGE SCALE GENOMIC DNA]</scope>
    <source>
        <tissue evidence="4">Leaves</tissue>
    </source>
</reference>
<dbReference type="PANTHER" id="PTHR33463">
    <property type="entry name" value="NB-ARC DOMAIN-CONTAINING PROTEIN-RELATED"/>
    <property type="match status" value="1"/>
</dbReference>
<feature type="domain" description="Disease resistance protein At4g27190-like leucine-rich repeats" evidence="3">
    <location>
        <begin position="1049"/>
        <end position="1164"/>
    </location>
</feature>
<evidence type="ECO:0000313" key="4">
    <source>
        <dbReference type="EMBL" id="KAH7553365.1"/>
    </source>
</evidence>
<accession>A0ABQ8HA83</accession>
<dbReference type="InterPro" id="IPR057135">
    <property type="entry name" value="At4g27190-like_LRR"/>
</dbReference>
<dbReference type="Gene3D" id="3.80.10.10">
    <property type="entry name" value="Ribonuclease Inhibitor"/>
    <property type="match status" value="4"/>
</dbReference>
<proteinExistence type="predicted"/>
<sequence length="1260" mass="142892">MLLTSRNLHVLSNDMNTQRNFLVQNLLGQEPNNLFWKNVGNAAEKPEFQSIADKIVKKCAGSPIAIVTIANALKNKHLPVWKDALVRLTKSDLKYIKGMEANVYSAIELSYNFLESEEEKSIFLICALLDFPISIDFILVYAMAFSWFQDFETLEEGRNRVRASIDNLKASCLVSEINGLIKMHDIIHAVAVSIASENGMFNIQNVNCLREESGTKINQNSTAISLPFRSISELPQRLEYPNLRLFTLVTRNLWLPISDAFFERLKELRVLDLASFRFPSLPSSLCCLRNLQALKFTNCLFGDIAIIGELKNLVILSFDRSEIEKLPGEIGQLTRLRLQCLPQLSCFAFNVKMPVISQSSSTADMGFQEIVVEDDLPLFSQNLKGLLNLTRFGSGSSVEFPSLIALEIVGCPNLKTFFSGSMCADIVVSKEPQEIHLDNCGAAGHSFFDEKSMEEVIVSEEERITQMFPLLHELMLKDLPKLIRFCCYVRNFIELSSLSWLWIASCPNMETFICNSTNVDVPAKMESLEEMKSESEENLHTDIPLFDKKVRLPALKLLHVEQMDNLKTIWHNKQLIGFDSCKLECLGVVAFPNLEELSLDWNCIVKEIQNGKFVEYSCKLKVFEVLHATKGNAICPSCFLFTLPVLEKLDVIHGFFEDIFRCEGSGSKDGGCWEDDLNTTILKLFKDMVGFSGLQHLILSKFPHLKEVWNDQLPVRFFCSLKTLVMDDCVNWSSAISGNLLKCLNSLNKLVVRNCETLEEVFDLEELNANGNFKVLSQLSQFNLVNLSKLRHIWKENHPQGFSFRNLTLMKVDNCSSLGYLFTPSVVLGLEQLQKLEIVNCAMMEEIITMEREMDGSTDKITFLRLNSIILESLPNLTSFYSGSNTLECPSLTNIDIEDCPKMETFVFLNMKDLSFHSASLFNEKLKLKDLPELTRFCNFSGYLIELPSLLKLVIKKCPNMQTFVSDSACADMSAIEEPKEANTEETIYSFFDEKVAFPCLEELKMRELPELLHLWKEGSQHSIVFENLTNLDVSNCENLKALVPSSVSLQKLMTLTVQSCNGLMNLLTLSSAKTLVQLESLDIECCKLVEEIITDKEDEETKTAEGEIDVSIDKIAFRMLDSIILESLPSLKSFYSGSNTLECPSLKTISIKECPKMNTLVFPKDISIYSASFFSEQQLKLKDLQQLKRFCNFKGDSIELPSLSKLKIKNCPKMQTFASDFLCADMPAIEEPKEANTEETNYYFFDEKVIYVYSPFCFP</sequence>